<dbReference type="RefSeq" id="WP_073303773.1">
    <property type="nucleotide sequence ID" value="NZ_FRAW01000011.1"/>
</dbReference>
<evidence type="ECO:0000313" key="1">
    <source>
        <dbReference type="EMBL" id="SHK60163.1"/>
    </source>
</evidence>
<organism evidence="1 2">
    <name type="scientific">Fibrobacter intestinalis</name>
    <dbReference type="NCBI Taxonomy" id="28122"/>
    <lineage>
        <taxon>Bacteria</taxon>
        <taxon>Pseudomonadati</taxon>
        <taxon>Fibrobacterota</taxon>
        <taxon>Fibrobacteria</taxon>
        <taxon>Fibrobacterales</taxon>
        <taxon>Fibrobacteraceae</taxon>
        <taxon>Fibrobacter</taxon>
    </lineage>
</organism>
<accession>A0A1M6TTC6</accession>
<keyword evidence="2" id="KW-1185">Reference proteome</keyword>
<name>A0A1M6TTC6_9BACT</name>
<dbReference type="EMBL" id="FRAW01000011">
    <property type="protein sequence ID" value="SHK60163.1"/>
    <property type="molecule type" value="Genomic_DNA"/>
</dbReference>
<evidence type="ECO:0000313" key="2">
    <source>
        <dbReference type="Proteomes" id="UP000184275"/>
    </source>
</evidence>
<reference evidence="2" key="1">
    <citation type="submission" date="2016-11" db="EMBL/GenBank/DDBJ databases">
        <authorList>
            <person name="Varghese N."/>
            <person name="Submissions S."/>
        </authorList>
    </citation>
    <scope>NUCLEOTIDE SEQUENCE [LARGE SCALE GENOMIC DNA]</scope>
    <source>
        <strain evidence="2">UWOS</strain>
    </source>
</reference>
<dbReference type="AlphaFoldDB" id="A0A1M6TTC6"/>
<dbReference type="Proteomes" id="UP000184275">
    <property type="component" value="Unassembled WGS sequence"/>
</dbReference>
<proteinExistence type="predicted"/>
<gene>
    <name evidence="1" type="ORF">SAMN05720469_11117</name>
</gene>
<sequence>MSIAVGENLICDAATLNNFDHLLSCAKEKLLKNSTHIAKGDFWKTFEMEVHRALVASKNDVGLAHWKIEYIGGHKFPDIVARINEKEAFGIEIKTISTRNKSWKIMGGSIMESTRIPDVSRIHVFCAKQQPFEIKYRSFEECVEDVAVTHSPRYMLDMNVDHNNSLFTKLGKTYDEIRQMPNPFEAFKDYMIASRNQRNSDNEDTGLWWFSPKAEEFSNQDLAEEKFASTLVNINVKFWKDLPQNEKEQIKVEMLVASPSIVEGKYEFACQWLLQRKGIVCPSFRDNFSAGGQVNVYGVRVPKIIGKIFEWKLKIAEAFNAKEFSLESFYYWKERLNSISKFNESKKKVLQRILKEIEVKIKN</sequence>
<protein>
    <submittedName>
        <fullName evidence="1">Uncharacterized protein</fullName>
    </submittedName>
</protein>